<dbReference type="SUPFAM" id="SSF47954">
    <property type="entry name" value="Cyclin-like"/>
    <property type="match status" value="1"/>
</dbReference>
<dbReference type="Proteomes" id="UP001172457">
    <property type="component" value="Chromosome 6"/>
</dbReference>
<evidence type="ECO:0000256" key="3">
    <source>
        <dbReference type="ARBA" id="ARBA00023306"/>
    </source>
</evidence>
<name>A0AA38SK11_9ASTR</name>
<dbReference type="InterPro" id="IPR036915">
    <property type="entry name" value="Cyclin-like_sf"/>
</dbReference>
<dbReference type="Pfam" id="PF08613">
    <property type="entry name" value="Cyclin"/>
    <property type="match status" value="1"/>
</dbReference>
<gene>
    <name evidence="4" type="ORF">OSB04_023016</name>
</gene>
<dbReference type="InterPro" id="IPR013922">
    <property type="entry name" value="Cyclin_PHO80-like"/>
</dbReference>
<dbReference type="GO" id="GO:0051301">
    <property type="term" value="P:cell division"/>
    <property type="evidence" value="ECO:0007669"/>
    <property type="project" value="UniProtKB-KW"/>
</dbReference>
<keyword evidence="3" id="KW-0131">Cell cycle</keyword>
<dbReference type="PANTHER" id="PTHR15615">
    <property type="match status" value="1"/>
</dbReference>
<protein>
    <recommendedName>
        <fullName evidence="6">Cyclin</fullName>
    </recommendedName>
</protein>
<dbReference type="PANTHER" id="PTHR15615:SF125">
    <property type="entry name" value="CYCLIN PHO80, CYCLIN-LIKE SUPERFAMILY"/>
    <property type="match status" value="1"/>
</dbReference>
<evidence type="ECO:0000256" key="2">
    <source>
        <dbReference type="ARBA" id="ARBA00022618"/>
    </source>
</evidence>
<comment type="similarity">
    <text evidence="1">Belongs to the cyclin family. Cyclin U/P subfamily.</text>
</comment>
<evidence type="ECO:0000256" key="1">
    <source>
        <dbReference type="ARBA" id="ARBA00007215"/>
    </source>
</evidence>
<evidence type="ECO:0000313" key="5">
    <source>
        <dbReference type="Proteomes" id="UP001172457"/>
    </source>
</evidence>
<dbReference type="Gene3D" id="1.10.472.10">
    <property type="entry name" value="Cyclin-like"/>
    <property type="match status" value="1"/>
</dbReference>
<keyword evidence="5" id="KW-1185">Reference proteome</keyword>
<reference evidence="4" key="1">
    <citation type="submission" date="2023-03" db="EMBL/GenBank/DDBJ databases">
        <title>Chromosome-scale reference genome and RAD-based genetic map of yellow starthistle (Centaurea solstitialis) reveal putative structural variation and QTLs associated with invader traits.</title>
        <authorList>
            <person name="Reatini B."/>
            <person name="Cang F.A."/>
            <person name="Jiang Q."/>
            <person name="Mckibben M.T.W."/>
            <person name="Barker M.S."/>
            <person name="Rieseberg L.H."/>
            <person name="Dlugosch K.M."/>
        </authorList>
    </citation>
    <scope>NUCLEOTIDE SEQUENCE</scope>
    <source>
        <strain evidence="4">CAN-66</strain>
        <tissue evidence="4">Leaf</tissue>
    </source>
</reference>
<sequence length="249" mass="28342">MYVRKSEKNGCLRVCIHSCLDTERLMLETDILGSKVYLSLGLKKGRSNQNPGNPKVLSCISSLLQKLVEKNETSLQTEDDQITVFHGSRAPTLTVQQYVDRIYKYSRCSPSCFVVAYIYIDRFMRSENVIVTSLNVHRLLITSVMLAAKFVDDAFFNNAYYAKVGGVTTSELNRMEMKFLFGIDFRLYVSLSTFGKYCLELMNEASEEVVQIERPIHANAIHGACGINENWSKNDDSSYHHPTINIHIK</sequence>
<proteinExistence type="inferred from homology"/>
<evidence type="ECO:0000313" key="4">
    <source>
        <dbReference type="EMBL" id="KAJ9543309.1"/>
    </source>
</evidence>
<dbReference type="GO" id="GO:0019901">
    <property type="term" value="F:protein kinase binding"/>
    <property type="evidence" value="ECO:0007669"/>
    <property type="project" value="InterPro"/>
</dbReference>
<keyword evidence="2" id="KW-0132">Cell division</keyword>
<evidence type="ECO:0008006" key="6">
    <source>
        <dbReference type="Google" id="ProtNLM"/>
    </source>
</evidence>
<accession>A0AA38SK11</accession>
<comment type="caution">
    <text evidence="4">The sequence shown here is derived from an EMBL/GenBank/DDBJ whole genome shotgun (WGS) entry which is preliminary data.</text>
</comment>
<organism evidence="4 5">
    <name type="scientific">Centaurea solstitialis</name>
    <name type="common">yellow star-thistle</name>
    <dbReference type="NCBI Taxonomy" id="347529"/>
    <lineage>
        <taxon>Eukaryota</taxon>
        <taxon>Viridiplantae</taxon>
        <taxon>Streptophyta</taxon>
        <taxon>Embryophyta</taxon>
        <taxon>Tracheophyta</taxon>
        <taxon>Spermatophyta</taxon>
        <taxon>Magnoliopsida</taxon>
        <taxon>eudicotyledons</taxon>
        <taxon>Gunneridae</taxon>
        <taxon>Pentapetalae</taxon>
        <taxon>asterids</taxon>
        <taxon>campanulids</taxon>
        <taxon>Asterales</taxon>
        <taxon>Asteraceae</taxon>
        <taxon>Carduoideae</taxon>
        <taxon>Cardueae</taxon>
        <taxon>Centaureinae</taxon>
        <taxon>Centaurea</taxon>
    </lineage>
</organism>
<dbReference type="EMBL" id="JARYMX010000006">
    <property type="protein sequence ID" value="KAJ9543309.1"/>
    <property type="molecule type" value="Genomic_DNA"/>
</dbReference>
<dbReference type="AlphaFoldDB" id="A0AA38SK11"/>